<evidence type="ECO:0000313" key="1">
    <source>
        <dbReference type="EMBL" id="MBT1712568.1"/>
    </source>
</evidence>
<sequence length="102" mass="11103">IHTGALPTQVLGPSFNVRSLADAITVSVATGKVQVRHGSQAHVLLPDDQLVYDIHHHTAREGKADLVQALAWMQRVLVFEDLSLEEAAKKLQGAYGVRVVLE</sequence>
<dbReference type="Gene3D" id="2.60.120.1440">
    <property type="match status" value="1"/>
</dbReference>
<dbReference type="PANTHER" id="PTHR30273">
    <property type="entry name" value="PERIPLASMIC SIGNAL SENSOR AND SIGMA FACTOR ACTIVATOR FECR-RELATED"/>
    <property type="match status" value="1"/>
</dbReference>
<dbReference type="EMBL" id="JAHESE010000172">
    <property type="protein sequence ID" value="MBT1712568.1"/>
    <property type="molecule type" value="Genomic_DNA"/>
</dbReference>
<comment type="caution">
    <text evidence="1">The sequence shown here is derived from an EMBL/GenBank/DDBJ whole genome shotgun (WGS) entry which is preliminary data.</text>
</comment>
<reference evidence="1 2" key="1">
    <citation type="submission" date="2021-05" db="EMBL/GenBank/DDBJ databases">
        <title>A Polyphasic approach of four new species of the genus Ohtaekwangia: Ohtaekwangia histidinii sp. nov., Ohtaekwangia cretensis sp. nov., Ohtaekwangia indiensis sp. nov., Ohtaekwangia reichenbachii sp. nov. from diverse environment.</title>
        <authorList>
            <person name="Octaviana S."/>
        </authorList>
    </citation>
    <scope>NUCLEOTIDE SEQUENCE [LARGE SCALE GENOMIC DNA]</scope>
    <source>
        <strain evidence="1 2">PWU5</strain>
    </source>
</reference>
<dbReference type="RefSeq" id="WP_369075195.1">
    <property type="nucleotide sequence ID" value="NZ_JAHESE010000172.1"/>
</dbReference>
<dbReference type="AlphaFoldDB" id="A0AAP2E3T7"/>
<name>A0AAP2E3T7_9BACT</name>
<keyword evidence="2" id="KW-1185">Reference proteome</keyword>
<gene>
    <name evidence="1" type="ORF">KK062_30315</name>
</gene>
<dbReference type="PANTHER" id="PTHR30273:SF2">
    <property type="entry name" value="PROTEIN FECR"/>
    <property type="match status" value="1"/>
</dbReference>
<accession>A0AAP2E3T7</accession>
<dbReference type="GO" id="GO:0016989">
    <property type="term" value="F:sigma factor antagonist activity"/>
    <property type="evidence" value="ECO:0007669"/>
    <property type="project" value="TreeGrafter"/>
</dbReference>
<proteinExistence type="predicted"/>
<evidence type="ECO:0000313" key="2">
    <source>
        <dbReference type="Proteomes" id="UP001319080"/>
    </source>
</evidence>
<protein>
    <submittedName>
        <fullName evidence="1">Uncharacterized protein</fullName>
    </submittedName>
</protein>
<feature type="non-terminal residue" evidence="1">
    <location>
        <position position="1"/>
    </location>
</feature>
<feature type="non-terminal residue" evidence="1">
    <location>
        <position position="102"/>
    </location>
</feature>
<dbReference type="Proteomes" id="UP001319080">
    <property type="component" value="Unassembled WGS sequence"/>
</dbReference>
<organism evidence="1 2">
    <name type="scientific">Dawidia cretensis</name>
    <dbReference type="NCBI Taxonomy" id="2782350"/>
    <lineage>
        <taxon>Bacteria</taxon>
        <taxon>Pseudomonadati</taxon>
        <taxon>Bacteroidota</taxon>
        <taxon>Cytophagia</taxon>
        <taxon>Cytophagales</taxon>
        <taxon>Chryseotaleaceae</taxon>
        <taxon>Dawidia</taxon>
    </lineage>
</organism>
<dbReference type="InterPro" id="IPR012373">
    <property type="entry name" value="Ferrdict_sens_TM"/>
</dbReference>